<dbReference type="Pfam" id="PF00188">
    <property type="entry name" value="CAP"/>
    <property type="match status" value="1"/>
</dbReference>
<dbReference type="InterPro" id="IPR035940">
    <property type="entry name" value="CAP_sf"/>
</dbReference>
<dbReference type="SMART" id="SM00645">
    <property type="entry name" value="Pept_C1"/>
    <property type="match status" value="1"/>
</dbReference>
<dbReference type="Pfam" id="PF00112">
    <property type="entry name" value="Peptidase_C1"/>
    <property type="match status" value="1"/>
</dbReference>
<evidence type="ECO:0008006" key="8">
    <source>
        <dbReference type="Google" id="ProtNLM"/>
    </source>
</evidence>
<dbReference type="SMART" id="SM00198">
    <property type="entry name" value="SCP"/>
    <property type="match status" value="1"/>
</dbReference>
<evidence type="ECO:0000256" key="3">
    <source>
        <dbReference type="SAM" id="SignalP"/>
    </source>
</evidence>
<name>A0AAN7Z170_9MYCE</name>
<dbReference type="InterPro" id="IPR013128">
    <property type="entry name" value="Peptidase_C1A"/>
</dbReference>
<dbReference type="Gene3D" id="3.90.70.10">
    <property type="entry name" value="Cysteine proteinases"/>
    <property type="match status" value="1"/>
</dbReference>
<dbReference type="PRINTS" id="PR00705">
    <property type="entry name" value="PAPAIN"/>
</dbReference>
<organism evidence="6 7">
    <name type="scientific">Dictyostelium firmibasis</name>
    <dbReference type="NCBI Taxonomy" id="79012"/>
    <lineage>
        <taxon>Eukaryota</taxon>
        <taxon>Amoebozoa</taxon>
        <taxon>Evosea</taxon>
        <taxon>Eumycetozoa</taxon>
        <taxon>Dictyostelia</taxon>
        <taxon>Dictyosteliales</taxon>
        <taxon>Dictyosteliaceae</taxon>
        <taxon>Dictyostelium</taxon>
    </lineage>
</organism>
<dbReference type="SUPFAM" id="SSF54001">
    <property type="entry name" value="Cysteine proteinases"/>
    <property type="match status" value="1"/>
</dbReference>
<dbReference type="PANTHER" id="PTHR12411">
    <property type="entry name" value="CYSTEINE PROTEASE FAMILY C1-RELATED"/>
    <property type="match status" value="1"/>
</dbReference>
<dbReference type="FunFam" id="3.40.33.10:FF:000049">
    <property type="entry name" value="Gamete and mating-type specific protein A"/>
    <property type="match status" value="1"/>
</dbReference>
<protein>
    <recommendedName>
        <fullName evidence="8">Gamete and mating-type specific protein A</fullName>
    </recommendedName>
</protein>
<comment type="caution">
    <text evidence="6">The sequence shown here is derived from an EMBL/GenBank/DDBJ whole genome shotgun (WGS) entry which is preliminary data.</text>
</comment>
<evidence type="ECO:0000259" key="5">
    <source>
        <dbReference type="SMART" id="SM00645"/>
    </source>
</evidence>
<dbReference type="InterPro" id="IPR014044">
    <property type="entry name" value="CAP_dom"/>
</dbReference>
<feature type="domain" description="SCP" evidence="4">
    <location>
        <begin position="23"/>
        <end position="165"/>
    </location>
</feature>
<feature type="compositionally biased region" description="Pro residues" evidence="2">
    <location>
        <begin position="178"/>
        <end position="236"/>
    </location>
</feature>
<feature type="region of interest" description="Disordered" evidence="2">
    <location>
        <begin position="171"/>
        <end position="242"/>
    </location>
</feature>
<comment type="similarity">
    <text evidence="1">Belongs to the peptidase C1 family.</text>
</comment>
<dbReference type="FunFam" id="3.90.70.10:FF:000288">
    <property type="entry name" value="Gamete and mating-type specific protein A"/>
    <property type="match status" value="1"/>
</dbReference>
<dbReference type="InterPro" id="IPR039417">
    <property type="entry name" value="Peptidase_C1A_papain-like"/>
</dbReference>
<keyword evidence="3" id="KW-0732">Signal</keyword>
<accession>A0AAN7Z170</accession>
<keyword evidence="7" id="KW-1185">Reference proteome</keyword>
<dbReference type="EMBL" id="JAVFKY010000002">
    <property type="protein sequence ID" value="KAK5580445.1"/>
    <property type="molecule type" value="Genomic_DNA"/>
</dbReference>
<evidence type="ECO:0000313" key="6">
    <source>
        <dbReference type="EMBL" id="KAK5580445.1"/>
    </source>
</evidence>
<evidence type="ECO:0000259" key="4">
    <source>
        <dbReference type="SMART" id="SM00198"/>
    </source>
</evidence>
<dbReference type="SUPFAM" id="SSF55797">
    <property type="entry name" value="PR-1-like"/>
    <property type="match status" value="1"/>
</dbReference>
<dbReference type="GO" id="GO:0008234">
    <property type="term" value="F:cysteine-type peptidase activity"/>
    <property type="evidence" value="ECO:0007669"/>
    <property type="project" value="InterPro"/>
</dbReference>
<dbReference type="InterPro" id="IPR038765">
    <property type="entry name" value="Papain-like_cys_pep_sf"/>
</dbReference>
<dbReference type="InterPro" id="IPR000169">
    <property type="entry name" value="Pept_cys_AS"/>
</dbReference>
<dbReference type="AlphaFoldDB" id="A0AAN7Z170"/>
<sequence length="448" mass="48666">MKLIIVLLCLISTLFVANGQLSEQEQKILVEYHNKWRATPIGPTPATTIPALKWNATIASALQTSLNKCDGKFSTMSQYGTNSEWQSWWTPNTYFNLNGTLNNIQAGAAFYDWNAKGCNSSSNYNCQLWTFAVWSKSTSYGCAKTICPDKSEVSCSYYPAGGYSGVLPYTPKTTTPAPTTPAPTTPKPTTPAPTTPKPTTPAPTTPKPTTPAPTTPKPTTPAPTTPKPTTPAPTTAPPASTLSVDWTSYQTPIRDQGQCGSCWAFASSAALESRYLIKYGTSQKSTLQLSNQNAVNCIANGCNGGWSGNYFSFFKTPGVAYEKDDPYKAVTGTTCITTSSVARFKYTNYGYTDKTKAALLSELKKGPVTIAVYVDSAFQSYKSGIYNSATVYTGINHLVLLVGYDQVNDAYKIKNSWGTWWGESGFMRITAKNDNLAILAYNSYYPTF</sequence>
<dbReference type="Gene3D" id="3.40.33.10">
    <property type="entry name" value="CAP"/>
    <property type="match status" value="1"/>
</dbReference>
<dbReference type="CDD" id="cd02248">
    <property type="entry name" value="Peptidase_C1A"/>
    <property type="match status" value="1"/>
</dbReference>
<feature type="signal peptide" evidence="3">
    <location>
        <begin position="1"/>
        <end position="19"/>
    </location>
</feature>
<dbReference type="Proteomes" id="UP001344447">
    <property type="component" value="Unassembled WGS sequence"/>
</dbReference>
<dbReference type="PROSITE" id="PS00139">
    <property type="entry name" value="THIOL_PROTEASE_CYS"/>
    <property type="match status" value="1"/>
</dbReference>
<feature type="domain" description="Peptidase C1A papain C-terminal" evidence="5">
    <location>
        <begin position="240"/>
        <end position="447"/>
    </location>
</feature>
<dbReference type="CDD" id="cd05380">
    <property type="entry name" value="CAP_euk"/>
    <property type="match status" value="1"/>
</dbReference>
<evidence type="ECO:0000256" key="2">
    <source>
        <dbReference type="SAM" id="MobiDB-lite"/>
    </source>
</evidence>
<gene>
    <name evidence="6" type="ORF">RB653_000462</name>
</gene>
<proteinExistence type="inferred from homology"/>
<dbReference type="InterPro" id="IPR000668">
    <property type="entry name" value="Peptidase_C1A_C"/>
</dbReference>
<evidence type="ECO:0000313" key="7">
    <source>
        <dbReference type="Proteomes" id="UP001344447"/>
    </source>
</evidence>
<reference evidence="6 7" key="1">
    <citation type="submission" date="2023-11" db="EMBL/GenBank/DDBJ databases">
        <title>Dfirmibasis_genome.</title>
        <authorList>
            <person name="Edelbroek B."/>
            <person name="Kjellin J."/>
            <person name="Jerlstrom-Hultqvist J."/>
            <person name="Soderbom F."/>
        </authorList>
    </citation>
    <scope>NUCLEOTIDE SEQUENCE [LARGE SCALE GENOMIC DNA]</scope>
    <source>
        <strain evidence="6 7">TNS-C-14</strain>
    </source>
</reference>
<evidence type="ECO:0000256" key="1">
    <source>
        <dbReference type="ARBA" id="ARBA00008455"/>
    </source>
</evidence>
<feature type="chain" id="PRO_5042824129" description="Gamete and mating-type specific protein A" evidence="3">
    <location>
        <begin position="20"/>
        <end position="448"/>
    </location>
</feature>
<dbReference type="GO" id="GO:0006508">
    <property type="term" value="P:proteolysis"/>
    <property type="evidence" value="ECO:0007669"/>
    <property type="project" value="InterPro"/>
</dbReference>